<evidence type="ECO:0000313" key="6">
    <source>
        <dbReference type="EMBL" id="QBY28023.1"/>
    </source>
</evidence>
<gene>
    <name evidence="6" type="ORF">E2R62_03645</name>
</gene>
<keyword evidence="1" id="KW-1003">Cell membrane</keyword>
<evidence type="ECO:0000256" key="4">
    <source>
        <dbReference type="ARBA" id="ARBA00023136"/>
    </source>
</evidence>
<keyword evidence="4 5" id="KW-0472">Membrane</keyword>
<dbReference type="AlphaFoldDB" id="A0A482PE84"/>
<proteinExistence type="predicted"/>
<accession>A0A482PE84</accession>
<sequence length="79" mass="9031">MIFPLDATGMPLQDMVIGASVYFPPLFNAFALGFILWLFLHHLLRDRIYSGEIWHPLLMDLSIFVLCVGSGFFILVVWS</sequence>
<evidence type="ECO:0000256" key="3">
    <source>
        <dbReference type="ARBA" id="ARBA00022989"/>
    </source>
</evidence>
<dbReference type="InterPro" id="IPR012451">
    <property type="entry name" value="DUF1656"/>
</dbReference>
<dbReference type="RefSeq" id="WP_024132648.1">
    <property type="nucleotide sequence ID" value="NZ_CAJTBI010000001.1"/>
</dbReference>
<keyword evidence="3 5" id="KW-1133">Transmembrane helix</keyword>
<protein>
    <submittedName>
        <fullName evidence="6">DUF1656 domain-containing protein</fullName>
    </submittedName>
</protein>
<feature type="transmembrane region" description="Helical" evidence="5">
    <location>
        <begin position="20"/>
        <end position="40"/>
    </location>
</feature>
<reference evidence="6" key="1">
    <citation type="submission" date="2019-03" db="EMBL/GenBank/DDBJ databases">
        <title>Complete genome sequence of enteropathogenic Citrobacter rodentium strain DBS100.</title>
        <authorList>
            <person name="Popov G."/>
            <person name="Fiebig A."/>
            <person name="Shideler S."/>
            <person name="Coombes B."/>
            <person name="Savchenko A."/>
        </authorList>
    </citation>
    <scope>NUCLEOTIDE SEQUENCE</scope>
    <source>
        <strain evidence="6">DBS100</strain>
    </source>
</reference>
<dbReference type="EMBL" id="CP038008">
    <property type="protein sequence ID" value="QBY28023.1"/>
    <property type="molecule type" value="Genomic_DNA"/>
</dbReference>
<organism evidence="6">
    <name type="scientific">Citrobacter rodentium</name>
    <dbReference type="NCBI Taxonomy" id="67825"/>
    <lineage>
        <taxon>Bacteria</taxon>
        <taxon>Pseudomonadati</taxon>
        <taxon>Pseudomonadota</taxon>
        <taxon>Gammaproteobacteria</taxon>
        <taxon>Enterobacterales</taxon>
        <taxon>Enterobacteriaceae</taxon>
        <taxon>Citrobacter</taxon>
    </lineage>
</organism>
<evidence type="ECO:0000256" key="5">
    <source>
        <dbReference type="SAM" id="Phobius"/>
    </source>
</evidence>
<name>A0A482PE84_CITRO</name>
<evidence type="ECO:0000256" key="1">
    <source>
        <dbReference type="ARBA" id="ARBA00022475"/>
    </source>
</evidence>
<keyword evidence="2 5" id="KW-0812">Transmembrane</keyword>
<evidence type="ECO:0000256" key="2">
    <source>
        <dbReference type="ARBA" id="ARBA00022692"/>
    </source>
</evidence>
<dbReference type="Pfam" id="PF07869">
    <property type="entry name" value="DUF1656"/>
    <property type="match status" value="1"/>
</dbReference>
<feature type="transmembrane region" description="Helical" evidence="5">
    <location>
        <begin position="61"/>
        <end position="78"/>
    </location>
</feature>